<dbReference type="EMBL" id="SRYA01000009">
    <property type="protein sequence ID" value="TGY97237.1"/>
    <property type="molecule type" value="Genomic_DNA"/>
</dbReference>
<organism evidence="1 2">
    <name type="scientific">Petralouisia muris</name>
    <dbReference type="NCBI Taxonomy" id="3032872"/>
    <lineage>
        <taxon>Bacteria</taxon>
        <taxon>Bacillati</taxon>
        <taxon>Bacillota</taxon>
        <taxon>Clostridia</taxon>
        <taxon>Lachnospirales</taxon>
        <taxon>Lachnospiraceae</taxon>
        <taxon>Petralouisia</taxon>
    </lineage>
</organism>
<name>A0AC61RZ79_9FIRM</name>
<reference evidence="1" key="1">
    <citation type="submission" date="2019-04" db="EMBL/GenBank/DDBJ databases">
        <title>Microbes associate with the intestines of laboratory mice.</title>
        <authorList>
            <person name="Navarre W."/>
            <person name="Wong E."/>
            <person name="Huang K."/>
            <person name="Tropini C."/>
            <person name="Ng K."/>
            <person name="Yu B."/>
        </authorList>
    </citation>
    <scope>NUCLEOTIDE SEQUENCE</scope>
    <source>
        <strain evidence="1">NM01_1-7b</strain>
    </source>
</reference>
<protein>
    <submittedName>
        <fullName evidence="1">PBP1A family penicillin-binding protein</fullName>
    </submittedName>
</protein>
<dbReference type="Proteomes" id="UP000304953">
    <property type="component" value="Unassembled WGS sequence"/>
</dbReference>
<proteinExistence type="predicted"/>
<accession>A0AC61RZ79</accession>
<comment type="caution">
    <text evidence="1">The sequence shown here is derived from an EMBL/GenBank/DDBJ whole genome shotgun (WGS) entry which is preliminary data.</text>
</comment>
<gene>
    <name evidence="1" type="ORF">E5329_06090</name>
</gene>
<keyword evidence="2" id="KW-1185">Reference proteome</keyword>
<evidence type="ECO:0000313" key="1">
    <source>
        <dbReference type="EMBL" id="TGY97237.1"/>
    </source>
</evidence>
<sequence>MSKKKKKKKKYRAFWFFVKLQFLFLILVGLALGWYYYGGYAQKVSELQQEARMLVQKSSEATFRSVQTSLVYDVDGRLISTLKGEKDVYYLEYEDIPAYAVAAMISIEDKKFYRHNGIDIKAIMRAAKAMVQNGEVTQGGSTITQQLAKLIFLTQERTWERKIEEMFIATGLEKVYSKDKIMEFYLNNVYFSNGYYGIQAASKGYFNKDAKDLSLSQIAFLCAIPNNPALYDPVTNMDNTLKRRDRILYQMLEDGKISQTTCEQAKAEVITLNRPEKTKNDYVETYTYYCAIRALMQQQGFKFKSDFSSEEEKAKYQEEYNALYEECQKSLYTEGYRIYTSINLDMQQMLQDAVDNNLAEFTEQNEEGIYTLQSSAVCIDNHNGYVKAIVGGRNQNLPGYTLNRAYQSFRQPGSAIKPLLVYTPALEGKYTPDTIVQDVKTEEGPSNSSGYYEGDITLRRAVEASKNTVAWNLLEEMTPRAGLEYLKKMKFSRLDTKDEQPASALGGFTNGVSAVEMASGYAAIVHDGKYREPTCITRITDAEDNVILETQSEEVDVYKKNAARMMTDMLASVVQEGTGRGLALSSMPSAGKTGTTNDNKDGWFVGYTSYFTTSVWVGYDMPRELPGLSGASYPGSIWRTFMEQIHQGLEPVEFLPYIDENKTPLDDEEYLDALQNEVENYQEDINPPEEGMEELPEEGEQYP</sequence>
<evidence type="ECO:0000313" key="2">
    <source>
        <dbReference type="Proteomes" id="UP000304953"/>
    </source>
</evidence>